<feature type="domain" description="DUF7507" evidence="2">
    <location>
        <begin position="12"/>
        <end position="80"/>
    </location>
</feature>
<dbReference type="NCBIfam" id="TIGR01451">
    <property type="entry name" value="B_ant_repeat"/>
    <property type="match status" value="1"/>
</dbReference>
<name>A0A1G9ZIU2_ALLAB</name>
<keyword evidence="4" id="KW-1185">Reference proteome</keyword>
<dbReference type="InterPro" id="IPR013783">
    <property type="entry name" value="Ig-like_fold"/>
</dbReference>
<proteinExistence type="predicted"/>
<accession>A0A1G9ZIU2</accession>
<reference evidence="3 4" key="1">
    <citation type="submission" date="2016-10" db="EMBL/GenBank/DDBJ databases">
        <authorList>
            <person name="de Groot N.N."/>
        </authorList>
    </citation>
    <scope>NUCLEOTIDE SEQUENCE [LARGE SCALE GENOMIC DNA]</scope>
    <source>
        <strain evidence="3 4">DSM 44149</strain>
    </source>
</reference>
<protein>
    <submittedName>
        <fullName evidence="3">Conserved repeat domain-containing protein</fullName>
    </submittedName>
</protein>
<evidence type="ECO:0000256" key="1">
    <source>
        <dbReference type="SAM" id="MobiDB-lite"/>
    </source>
</evidence>
<organism evidence="3 4">
    <name type="scientific">Allokutzneria albata</name>
    <name type="common">Kibdelosporangium albatum</name>
    <dbReference type="NCBI Taxonomy" id="211114"/>
    <lineage>
        <taxon>Bacteria</taxon>
        <taxon>Bacillati</taxon>
        <taxon>Actinomycetota</taxon>
        <taxon>Actinomycetes</taxon>
        <taxon>Pseudonocardiales</taxon>
        <taxon>Pseudonocardiaceae</taxon>
        <taxon>Allokutzneria</taxon>
    </lineage>
</organism>
<dbReference type="Pfam" id="PF24346">
    <property type="entry name" value="DUF7507"/>
    <property type="match status" value="1"/>
</dbReference>
<feature type="compositionally biased region" description="Pro residues" evidence="1">
    <location>
        <begin position="171"/>
        <end position="182"/>
    </location>
</feature>
<dbReference type="InterPro" id="IPR055354">
    <property type="entry name" value="DUF7507"/>
</dbReference>
<sequence length="192" mass="19980">MLVPFPRSEPANPALEVVKEGSPTTPGEMATFTVTVRNTGDVPLTEVSVDDDEDAVCGNTFAEPLPPGAERKYTCNAVVEDYSPPGTVTATAVDPQHNPVRATYDTKGIVHRPQVETIAPHPGAQPDVLASAGVELEPLPLLGIGMVLVGALLVAISPYRNGGQDRRSEPAPAPAVPDPTAAPAPGRSRPAR</sequence>
<dbReference type="EMBL" id="LT629701">
    <property type="protein sequence ID" value="SDN21234.1"/>
    <property type="molecule type" value="Genomic_DNA"/>
</dbReference>
<feature type="compositionally biased region" description="Low complexity" evidence="1">
    <location>
        <begin position="183"/>
        <end position="192"/>
    </location>
</feature>
<dbReference type="GO" id="GO:0005975">
    <property type="term" value="P:carbohydrate metabolic process"/>
    <property type="evidence" value="ECO:0007669"/>
    <property type="project" value="UniProtKB-ARBA"/>
</dbReference>
<dbReference type="Gene3D" id="2.60.40.10">
    <property type="entry name" value="Immunoglobulins"/>
    <property type="match status" value="1"/>
</dbReference>
<evidence type="ECO:0000313" key="3">
    <source>
        <dbReference type="EMBL" id="SDN21234.1"/>
    </source>
</evidence>
<dbReference type="RefSeq" id="WP_030429976.1">
    <property type="nucleotide sequence ID" value="NZ_JOEF01000009.1"/>
</dbReference>
<dbReference type="AlphaFoldDB" id="A0A1G9ZIU2"/>
<evidence type="ECO:0000259" key="2">
    <source>
        <dbReference type="Pfam" id="PF24346"/>
    </source>
</evidence>
<dbReference type="InterPro" id="IPR047589">
    <property type="entry name" value="DUF11_rpt"/>
</dbReference>
<dbReference type="STRING" id="211114.SAMN04489726_5531"/>
<feature type="region of interest" description="Disordered" evidence="1">
    <location>
        <begin position="160"/>
        <end position="192"/>
    </location>
</feature>
<evidence type="ECO:0000313" key="4">
    <source>
        <dbReference type="Proteomes" id="UP000183376"/>
    </source>
</evidence>
<dbReference type="Proteomes" id="UP000183376">
    <property type="component" value="Chromosome I"/>
</dbReference>
<gene>
    <name evidence="3" type="ORF">SAMN04489726_5531</name>
</gene>